<protein>
    <submittedName>
        <fullName evidence="4">TORC_N domain-containing protein</fullName>
    </submittedName>
</protein>
<feature type="region of interest" description="Disordered" evidence="1">
    <location>
        <begin position="52"/>
        <end position="111"/>
    </location>
</feature>
<dbReference type="WBParaSite" id="ECPE_0000718301-mRNA-1">
    <property type="protein sequence ID" value="ECPE_0000718301-mRNA-1"/>
    <property type="gene ID" value="ECPE_0000718301"/>
</dbReference>
<gene>
    <name evidence="2" type="ORF">ECPE_LOCUS7167</name>
</gene>
<feature type="compositionally biased region" description="Low complexity" evidence="1">
    <location>
        <begin position="83"/>
        <end position="98"/>
    </location>
</feature>
<dbReference type="Proteomes" id="UP000272942">
    <property type="component" value="Unassembled WGS sequence"/>
</dbReference>
<feature type="compositionally biased region" description="Polar residues" evidence="1">
    <location>
        <begin position="70"/>
        <end position="82"/>
    </location>
</feature>
<organism evidence="4">
    <name type="scientific">Echinostoma caproni</name>
    <dbReference type="NCBI Taxonomy" id="27848"/>
    <lineage>
        <taxon>Eukaryota</taxon>
        <taxon>Metazoa</taxon>
        <taxon>Spiralia</taxon>
        <taxon>Lophotrochozoa</taxon>
        <taxon>Platyhelminthes</taxon>
        <taxon>Trematoda</taxon>
        <taxon>Digenea</taxon>
        <taxon>Plagiorchiida</taxon>
        <taxon>Echinostomata</taxon>
        <taxon>Echinostomatoidea</taxon>
        <taxon>Echinostomatidae</taxon>
        <taxon>Echinostoma</taxon>
    </lineage>
</organism>
<name>A0A183AJN2_9TREM</name>
<dbReference type="OrthoDB" id="10627541at2759"/>
<reference evidence="2 3" key="2">
    <citation type="submission" date="2018-11" db="EMBL/GenBank/DDBJ databases">
        <authorList>
            <consortium name="Pathogen Informatics"/>
        </authorList>
    </citation>
    <scope>NUCLEOTIDE SEQUENCE [LARGE SCALE GENOMIC DNA]</scope>
    <source>
        <strain evidence="2 3">Egypt</strain>
    </source>
</reference>
<evidence type="ECO:0000313" key="2">
    <source>
        <dbReference type="EMBL" id="VDP80350.1"/>
    </source>
</evidence>
<dbReference type="AlphaFoldDB" id="A0A183AJN2"/>
<keyword evidence="3" id="KW-1185">Reference proteome</keyword>
<evidence type="ECO:0000313" key="4">
    <source>
        <dbReference type="WBParaSite" id="ECPE_0000718301-mRNA-1"/>
    </source>
</evidence>
<evidence type="ECO:0000256" key="1">
    <source>
        <dbReference type="SAM" id="MobiDB-lite"/>
    </source>
</evidence>
<sequence length="179" mass="19143">MSALAGSTTTSSTYKDSRRAILTAATLSRDGACSSEPRGSFQSHYVYRRPNFGPGNFGAPRPPGHHLSHGTYQSSHAWRTPTSSRWPSPRLPQSSSSSTAGANQTPETGVPGFSFRALEAQLQLDTVKSAAELGFTDTEAYTAPGDLSQKDLLAYQQSDVEMFEIGSIPLDSPPKSLCT</sequence>
<accession>A0A183AJN2</accession>
<proteinExistence type="predicted"/>
<evidence type="ECO:0000313" key="3">
    <source>
        <dbReference type="Proteomes" id="UP000272942"/>
    </source>
</evidence>
<reference evidence="4" key="1">
    <citation type="submission" date="2016-06" db="UniProtKB">
        <authorList>
            <consortium name="WormBaseParasite"/>
        </authorList>
    </citation>
    <scope>IDENTIFICATION</scope>
</reference>
<dbReference type="EMBL" id="UZAN01044243">
    <property type="protein sequence ID" value="VDP80350.1"/>
    <property type="molecule type" value="Genomic_DNA"/>
</dbReference>